<comment type="caution">
    <text evidence="2">The sequence shown here is derived from an EMBL/GenBank/DDBJ whole genome shotgun (WGS) entry which is preliminary data.</text>
</comment>
<organism evidence="2 3">
    <name type="scientific">Clostridium oryzae</name>
    <dbReference type="NCBI Taxonomy" id="1450648"/>
    <lineage>
        <taxon>Bacteria</taxon>
        <taxon>Bacillati</taxon>
        <taxon>Bacillota</taxon>
        <taxon>Clostridia</taxon>
        <taxon>Eubacteriales</taxon>
        <taxon>Clostridiaceae</taxon>
        <taxon>Clostridium</taxon>
    </lineage>
</organism>
<evidence type="ECO:0000313" key="2">
    <source>
        <dbReference type="EMBL" id="OPJ57315.1"/>
    </source>
</evidence>
<dbReference type="Proteomes" id="UP000190080">
    <property type="component" value="Unassembled WGS sequence"/>
</dbReference>
<dbReference type="GO" id="GO:0005840">
    <property type="term" value="C:ribosome"/>
    <property type="evidence" value="ECO:0007669"/>
    <property type="project" value="UniProtKB-KW"/>
</dbReference>
<evidence type="ECO:0000256" key="1">
    <source>
        <dbReference type="SAM" id="Phobius"/>
    </source>
</evidence>
<reference evidence="2 3" key="1">
    <citation type="submission" date="2017-03" db="EMBL/GenBank/DDBJ databases">
        <title>Genome sequence of Clostridium oryzae DSM 28571.</title>
        <authorList>
            <person name="Poehlein A."/>
            <person name="Daniel R."/>
        </authorList>
    </citation>
    <scope>NUCLEOTIDE SEQUENCE [LARGE SCALE GENOMIC DNA]</scope>
    <source>
        <strain evidence="2 3">DSM 28571</strain>
    </source>
</reference>
<dbReference type="AlphaFoldDB" id="A0A1V4ICF8"/>
<evidence type="ECO:0000313" key="3">
    <source>
        <dbReference type="Proteomes" id="UP000190080"/>
    </source>
</evidence>
<proteinExistence type="predicted"/>
<keyword evidence="1" id="KW-0472">Membrane</keyword>
<dbReference type="EMBL" id="MZGV01000089">
    <property type="protein sequence ID" value="OPJ57315.1"/>
    <property type="molecule type" value="Genomic_DNA"/>
</dbReference>
<dbReference type="STRING" id="1450648.CLORY_41830"/>
<keyword evidence="1" id="KW-1133">Transmembrane helix</keyword>
<protein>
    <submittedName>
        <fullName evidence="2">50S ribosomal protein L37Ae</fullName>
    </submittedName>
</protein>
<dbReference type="RefSeq" id="WP_242954477.1">
    <property type="nucleotide sequence ID" value="NZ_MZGV01000089.1"/>
</dbReference>
<name>A0A1V4ICF8_9CLOT</name>
<keyword evidence="3" id="KW-1185">Reference proteome</keyword>
<accession>A0A1V4ICF8</accession>
<feature type="transmembrane region" description="Helical" evidence="1">
    <location>
        <begin position="26"/>
        <end position="53"/>
    </location>
</feature>
<keyword evidence="1" id="KW-0812">Transmembrane</keyword>
<keyword evidence="2" id="KW-0687">Ribonucleoprotein</keyword>
<gene>
    <name evidence="2" type="ORF">CLORY_41830</name>
</gene>
<keyword evidence="2" id="KW-0689">Ribosomal protein</keyword>
<sequence>MNLRGYINKLAYYFKDSYGFDMLSRVLFITGAILSISHVTAIPGLGLMVYSIWRATSKNRYKRYNELASFQRFTGAIKSKYSRTILSITEAPRYKIFKCPTCGQKLRVPRRQGKIIIQCKKCGNEFKGKS</sequence>